<comment type="catalytic activity">
    <reaction evidence="4">
        <text>D-glyceraldehyde 3-phosphate = dihydroxyacetone phosphate</text>
        <dbReference type="Rhea" id="RHEA:18585"/>
        <dbReference type="ChEBI" id="CHEBI:57642"/>
        <dbReference type="ChEBI" id="CHEBI:59776"/>
        <dbReference type="EC" id="5.3.1.1"/>
    </reaction>
</comment>
<evidence type="ECO:0000256" key="1">
    <source>
        <dbReference type="ARBA" id="ARBA00000148"/>
    </source>
</evidence>
<dbReference type="UniPathway" id="UPA00138"/>
<dbReference type="OrthoDB" id="9809429at2"/>
<dbReference type="NCBIfam" id="NF000722">
    <property type="entry name" value="PRK00042.2-1"/>
    <property type="match status" value="1"/>
</dbReference>
<protein>
    <recommendedName>
        <fullName evidence="4">Triosephosphate isomerase</fullName>
        <ecNumber evidence="4">5.3.1.1</ecNumber>
    </recommendedName>
</protein>
<evidence type="ECO:0000313" key="6">
    <source>
        <dbReference type="Proteomes" id="UP000249299"/>
    </source>
</evidence>
<dbReference type="InterPro" id="IPR035990">
    <property type="entry name" value="TIM_sf"/>
</dbReference>
<dbReference type="Proteomes" id="UP000249299">
    <property type="component" value="Unassembled WGS sequence"/>
</dbReference>
<dbReference type="UniPathway" id="UPA00109">
    <property type="reaction ID" value="UER00189"/>
</dbReference>
<gene>
    <name evidence="5" type="ORF">CH339_07405</name>
</gene>
<dbReference type="InterPro" id="IPR000652">
    <property type="entry name" value="Triosephosphate_isomerase"/>
</dbReference>
<comment type="caution">
    <text evidence="5">The sequence shown here is derived from an EMBL/GenBank/DDBJ whole genome shotgun (WGS) entry which is preliminary data.</text>
</comment>
<dbReference type="CDD" id="cd00311">
    <property type="entry name" value="TIM"/>
    <property type="match status" value="1"/>
</dbReference>
<comment type="similarity">
    <text evidence="4">Belongs to the triosephosphate isomerase family.</text>
</comment>
<dbReference type="GO" id="GO:0046166">
    <property type="term" value="P:glyceraldehyde-3-phosphate biosynthetic process"/>
    <property type="evidence" value="ECO:0007669"/>
    <property type="project" value="TreeGrafter"/>
</dbReference>
<comment type="pathway">
    <text evidence="2">Carbohydrate metabolism.</text>
</comment>
<dbReference type="EMBL" id="NPEV01000011">
    <property type="protein sequence ID" value="RAI28165.1"/>
    <property type="molecule type" value="Genomic_DNA"/>
</dbReference>
<organism evidence="5 6">
    <name type="scientific">Rhodobium orientis</name>
    <dbReference type="NCBI Taxonomy" id="34017"/>
    <lineage>
        <taxon>Bacteria</taxon>
        <taxon>Pseudomonadati</taxon>
        <taxon>Pseudomonadota</taxon>
        <taxon>Alphaproteobacteria</taxon>
        <taxon>Hyphomicrobiales</taxon>
        <taxon>Rhodobiaceae</taxon>
        <taxon>Rhodobium</taxon>
    </lineage>
</organism>
<dbReference type="GO" id="GO:0006094">
    <property type="term" value="P:gluconeogenesis"/>
    <property type="evidence" value="ECO:0007669"/>
    <property type="project" value="UniProtKB-UniPathway"/>
</dbReference>
<reference evidence="5 6" key="1">
    <citation type="submission" date="2017-07" db="EMBL/GenBank/DDBJ databases">
        <title>Draft Genome Sequences of Select Purple Nonsulfur Bacteria.</title>
        <authorList>
            <person name="Lasarre B."/>
            <person name="Mckinlay J.B."/>
        </authorList>
    </citation>
    <scope>NUCLEOTIDE SEQUENCE [LARGE SCALE GENOMIC DNA]</scope>
    <source>
        <strain evidence="5 6">DSM 11290</strain>
    </source>
</reference>
<dbReference type="NCBIfam" id="TIGR00419">
    <property type="entry name" value="tim"/>
    <property type="match status" value="1"/>
</dbReference>
<accession>A0A327JRD3</accession>
<dbReference type="Pfam" id="PF00121">
    <property type="entry name" value="TIM"/>
    <property type="match status" value="1"/>
</dbReference>
<dbReference type="PROSITE" id="PS51440">
    <property type="entry name" value="TIM_2"/>
    <property type="match status" value="1"/>
</dbReference>
<dbReference type="GO" id="GO:0019563">
    <property type="term" value="P:glycerol catabolic process"/>
    <property type="evidence" value="ECO:0007669"/>
    <property type="project" value="TreeGrafter"/>
</dbReference>
<dbReference type="GO" id="GO:0004807">
    <property type="term" value="F:triose-phosphate isomerase activity"/>
    <property type="evidence" value="ECO:0007669"/>
    <property type="project" value="UniProtKB-UniRule"/>
</dbReference>
<dbReference type="PANTHER" id="PTHR21139:SF2">
    <property type="entry name" value="TRIOSEPHOSPHATE ISOMERASE"/>
    <property type="match status" value="1"/>
</dbReference>
<keyword evidence="4" id="KW-0312">Gluconeogenesis</keyword>
<keyword evidence="3 4" id="KW-0413">Isomerase</keyword>
<keyword evidence="4" id="KW-0963">Cytoplasm</keyword>
<name>A0A327JRD3_9HYPH</name>
<proteinExistence type="inferred from homology"/>
<comment type="pathway">
    <text evidence="4">Carbohydrate biosynthesis; gluconeogenesis.</text>
</comment>
<dbReference type="GO" id="GO:0005829">
    <property type="term" value="C:cytosol"/>
    <property type="evidence" value="ECO:0007669"/>
    <property type="project" value="TreeGrafter"/>
</dbReference>
<sequence length="260" mass="27012">MTSSFWIGTSWKMNNTIAETRSYLTELVAAPLPESMSVFVVPSFTALPAARETIGDAPVHLGAQNMHWDEKGAHTGEISPLMLLECGVEIVELGHSERRTDQAESDADVNAKVRSAIAHDLRPLVCVGDHEEELAAGASAETVIRQVKLALSGIDTSQLSRCLIAYEPVWAIGESGRVASPEHVAAVHGAVRDLLDTHGLAAVPVLYGGSVNAGNAGALAATAGVGGLFVGRSAWTAGGFLEVIAAAEKGLAARNALATA</sequence>
<evidence type="ECO:0000256" key="4">
    <source>
        <dbReference type="RuleBase" id="RU363013"/>
    </source>
</evidence>
<evidence type="ECO:0000256" key="2">
    <source>
        <dbReference type="ARBA" id="ARBA00005007"/>
    </source>
</evidence>
<dbReference type="Gene3D" id="3.20.20.70">
    <property type="entry name" value="Aldolase class I"/>
    <property type="match status" value="1"/>
</dbReference>
<dbReference type="AlphaFoldDB" id="A0A327JRD3"/>
<dbReference type="InterPro" id="IPR013785">
    <property type="entry name" value="Aldolase_TIM"/>
</dbReference>
<dbReference type="RefSeq" id="WP_111433705.1">
    <property type="nucleotide sequence ID" value="NZ_JACIGG010000002.1"/>
</dbReference>
<comment type="subunit">
    <text evidence="4">Homodimer.</text>
</comment>
<keyword evidence="4" id="KW-0324">Glycolysis</keyword>
<comment type="catalytic activity">
    <reaction evidence="1">
        <text>L-erythrulose 1-phosphate = D-erythrulose 4-phosphate</text>
        <dbReference type="Rhea" id="RHEA:49588"/>
        <dbReference type="ChEBI" id="CHEBI:58002"/>
        <dbReference type="ChEBI" id="CHEBI:90796"/>
        <dbReference type="EC" id="5.3.1.33"/>
    </reaction>
</comment>
<evidence type="ECO:0000256" key="3">
    <source>
        <dbReference type="ARBA" id="ARBA00023235"/>
    </source>
</evidence>
<dbReference type="PANTHER" id="PTHR21139">
    <property type="entry name" value="TRIOSEPHOSPHATE ISOMERASE"/>
    <property type="match status" value="1"/>
</dbReference>
<comment type="subcellular location">
    <subcellularLocation>
        <location evidence="4">Cytoplasm</location>
    </subcellularLocation>
</comment>
<dbReference type="EC" id="5.3.1.1" evidence="4"/>
<dbReference type="SUPFAM" id="SSF51351">
    <property type="entry name" value="Triosephosphate isomerase (TIM)"/>
    <property type="match status" value="1"/>
</dbReference>
<dbReference type="GO" id="GO:0006096">
    <property type="term" value="P:glycolytic process"/>
    <property type="evidence" value="ECO:0007669"/>
    <property type="project" value="UniProtKB-UniRule"/>
</dbReference>
<comment type="pathway">
    <text evidence="4">Carbohydrate degradation; glycolysis; D-glyceraldehyde 3-phosphate from glycerone phosphate: step 1/1.</text>
</comment>
<keyword evidence="6" id="KW-1185">Reference proteome</keyword>
<evidence type="ECO:0000313" key="5">
    <source>
        <dbReference type="EMBL" id="RAI28165.1"/>
    </source>
</evidence>